<comment type="subunit">
    <text evidence="8">Interacts with ACOT13/THEM2.</text>
</comment>
<keyword evidence="4" id="KW-0597">Phosphoprotein</keyword>
<dbReference type="Proteomes" id="UP001353858">
    <property type="component" value="Unassembled WGS sequence"/>
</dbReference>
<protein>
    <recommendedName>
        <fullName evidence="9">Phosphatidylcholine transfer protein</fullName>
    </recommendedName>
    <alternativeName>
        <fullName evidence="11">START domain-containing protein 2</fullName>
    </alternativeName>
    <alternativeName>
        <fullName evidence="10">StAR-related lipid transfer protein 2</fullName>
    </alternativeName>
</protein>
<feature type="domain" description="START" evidence="12">
    <location>
        <begin position="147"/>
        <end position="337"/>
    </location>
</feature>
<dbReference type="FunFam" id="3.30.530.20:FF:000017">
    <property type="entry name" value="Phosphatidylcholine transfer protein, putative"/>
    <property type="match status" value="1"/>
</dbReference>
<dbReference type="Pfam" id="PF01852">
    <property type="entry name" value="START"/>
    <property type="match status" value="1"/>
</dbReference>
<evidence type="ECO:0000256" key="2">
    <source>
        <dbReference type="ARBA" id="ARBA00022448"/>
    </source>
</evidence>
<evidence type="ECO:0000256" key="8">
    <source>
        <dbReference type="ARBA" id="ARBA00063535"/>
    </source>
</evidence>
<keyword evidence="14" id="KW-1185">Reference proteome</keyword>
<dbReference type="InterPro" id="IPR051213">
    <property type="entry name" value="START_lipid_transfer"/>
</dbReference>
<evidence type="ECO:0000313" key="14">
    <source>
        <dbReference type="Proteomes" id="UP001353858"/>
    </source>
</evidence>
<evidence type="ECO:0000259" key="12">
    <source>
        <dbReference type="PROSITE" id="PS50848"/>
    </source>
</evidence>
<keyword evidence="7" id="KW-0446">Lipid-binding</keyword>
<dbReference type="SUPFAM" id="SSF55961">
    <property type="entry name" value="Bet v1-like"/>
    <property type="match status" value="1"/>
</dbReference>
<reference evidence="14" key="1">
    <citation type="submission" date="2023-01" db="EMBL/GenBank/DDBJ databases">
        <title>Key to firefly adult light organ development and bioluminescence: homeobox transcription factors regulate luciferase expression and transportation to peroxisome.</title>
        <authorList>
            <person name="Fu X."/>
        </authorList>
    </citation>
    <scope>NUCLEOTIDE SEQUENCE [LARGE SCALE GENOMIC DNA]</scope>
</reference>
<dbReference type="PROSITE" id="PS50848">
    <property type="entry name" value="START"/>
    <property type="match status" value="1"/>
</dbReference>
<evidence type="ECO:0000256" key="11">
    <source>
        <dbReference type="ARBA" id="ARBA00079049"/>
    </source>
</evidence>
<name>A0AAN7SI58_9COLE</name>
<keyword evidence="6" id="KW-0445">Lipid transport</keyword>
<evidence type="ECO:0000313" key="13">
    <source>
        <dbReference type="EMBL" id="KAK4881429.1"/>
    </source>
</evidence>
<dbReference type="CDD" id="cd08911">
    <property type="entry name" value="START_STARD7-like"/>
    <property type="match status" value="1"/>
</dbReference>
<dbReference type="AlphaFoldDB" id="A0AAN7SI58"/>
<gene>
    <name evidence="13" type="ORF">RN001_004748</name>
</gene>
<evidence type="ECO:0000256" key="6">
    <source>
        <dbReference type="ARBA" id="ARBA00023055"/>
    </source>
</evidence>
<evidence type="ECO:0000256" key="10">
    <source>
        <dbReference type="ARBA" id="ARBA00077188"/>
    </source>
</evidence>
<sequence>MQINAMIFRLLQSSLLAVPRTLKEQSSGVLRIWAHQCECVFAQRLRRGQQMFSLYTKLWEERALKDLLSKMRKHFTKRSKEMMLGAVGLSMYNWDINRISTRDMNKYINELEYIQLLAQNTITCERCKRPGKIIICKCNNSIKKAYDNWMPFVEREDMVVWRKEHSDSGHYEYKVYGSFNDVSGEDFLNVQIDTEYRKKWDNTAISLEVVETDPNPTSNSDIVYWEMLWPKLFVNRDYVFNRRFMVDDKKKTIVLMSRGTKHPSCPVKADKYRVDTYWSYMVIRPYTELDKPGIEFGLTYFDDPGVNIPSTVTTWVAMRAMPDYLTRLRLATREYRAYCANDSNKYMCKLADYKKKMETNLNDETPRNISLEKHRSKPQSPILTSIENLIKSRISQRQGICLIDEETLTNKSKSLTDSSTKNSLNAPIDIMTSPSTLPQTDINYYFT</sequence>
<comment type="subcellular location">
    <subcellularLocation>
        <location evidence="1">Cytoplasm</location>
    </subcellularLocation>
</comment>
<comment type="caution">
    <text evidence="13">The sequence shown here is derived from an EMBL/GenBank/DDBJ whole genome shotgun (WGS) entry which is preliminary data.</text>
</comment>
<dbReference type="GO" id="GO:0008289">
    <property type="term" value="F:lipid binding"/>
    <property type="evidence" value="ECO:0007669"/>
    <property type="project" value="UniProtKB-KW"/>
</dbReference>
<dbReference type="InterPro" id="IPR041949">
    <property type="entry name" value="START_STARD7"/>
</dbReference>
<dbReference type="Gene3D" id="3.30.530.20">
    <property type="match status" value="1"/>
</dbReference>
<keyword evidence="5" id="KW-0007">Acetylation</keyword>
<dbReference type="PANTHER" id="PTHR19308:SF8">
    <property type="entry name" value="STAR-RELATED LIPID TRANSFER PROTEIN 7, MITOCHONDRIAL"/>
    <property type="match status" value="1"/>
</dbReference>
<dbReference type="EMBL" id="JARPUR010000002">
    <property type="protein sequence ID" value="KAK4881429.1"/>
    <property type="molecule type" value="Genomic_DNA"/>
</dbReference>
<proteinExistence type="predicted"/>
<keyword evidence="2" id="KW-0813">Transport</keyword>
<dbReference type="PANTHER" id="PTHR19308">
    <property type="entry name" value="PHOSPHATIDYLCHOLINE TRANSFER PROTEIN"/>
    <property type="match status" value="1"/>
</dbReference>
<accession>A0AAN7SI58</accession>
<dbReference type="InterPro" id="IPR002913">
    <property type="entry name" value="START_lipid-bd_dom"/>
</dbReference>
<dbReference type="GO" id="GO:0005829">
    <property type="term" value="C:cytosol"/>
    <property type="evidence" value="ECO:0007669"/>
    <property type="project" value="UniProtKB-ARBA"/>
</dbReference>
<evidence type="ECO:0000256" key="3">
    <source>
        <dbReference type="ARBA" id="ARBA00022490"/>
    </source>
</evidence>
<dbReference type="GO" id="GO:0006869">
    <property type="term" value="P:lipid transport"/>
    <property type="evidence" value="ECO:0007669"/>
    <property type="project" value="UniProtKB-KW"/>
</dbReference>
<dbReference type="InterPro" id="IPR023393">
    <property type="entry name" value="START-like_dom_sf"/>
</dbReference>
<evidence type="ECO:0000256" key="1">
    <source>
        <dbReference type="ARBA" id="ARBA00004496"/>
    </source>
</evidence>
<evidence type="ECO:0000256" key="4">
    <source>
        <dbReference type="ARBA" id="ARBA00022553"/>
    </source>
</evidence>
<evidence type="ECO:0000256" key="9">
    <source>
        <dbReference type="ARBA" id="ARBA00069061"/>
    </source>
</evidence>
<organism evidence="13 14">
    <name type="scientific">Aquatica leii</name>
    <dbReference type="NCBI Taxonomy" id="1421715"/>
    <lineage>
        <taxon>Eukaryota</taxon>
        <taxon>Metazoa</taxon>
        <taxon>Ecdysozoa</taxon>
        <taxon>Arthropoda</taxon>
        <taxon>Hexapoda</taxon>
        <taxon>Insecta</taxon>
        <taxon>Pterygota</taxon>
        <taxon>Neoptera</taxon>
        <taxon>Endopterygota</taxon>
        <taxon>Coleoptera</taxon>
        <taxon>Polyphaga</taxon>
        <taxon>Elateriformia</taxon>
        <taxon>Elateroidea</taxon>
        <taxon>Lampyridae</taxon>
        <taxon>Luciolinae</taxon>
        <taxon>Aquatica</taxon>
    </lineage>
</organism>
<keyword evidence="3" id="KW-0963">Cytoplasm</keyword>
<evidence type="ECO:0000256" key="7">
    <source>
        <dbReference type="ARBA" id="ARBA00023121"/>
    </source>
</evidence>
<evidence type="ECO:0000256" key="5">
    <source>
        <dbReference type="ARBA" id="ARBA00022990"/>
    </source>
</evidence>